<reference evidence="1" key="2">
    <citation type="journal article" date="2016" name="Mol. Ecol.">
        <title>Population genomics of the filarial nematode parasite Wuchereria bancrofti from mosquitoes.</title>
        <authorList>
            <person name="Small S.T."/>
            <person name="Reimer L.J."/>
            <person name="Tisch D.J."/>
            <person name="King C.L."/>
            <person name="Christensen B.M."/>
            <person name="Siba P.M."/>
            <person name="Kazura J.W."/>
            <person name="Serre D."/>
            <person name="Zimmerman P.A."/>
        </authorList>
    </citation>
    <scope>NUCLEOTIDE SEQUENCE</scope>
    <source>
        <strain evidence="1">pt0022</strain>
    </source>
</reference>
<evidence type="ECO:0000313" key="1">
    <source>
        <dbReference type="Proteomes" id="UP000093561"/>
    </source>
</evidence>
<dbReference type="PANTHER" id="PTHR39075:SF1">
    <property type="entry name" value="FI19908P1"/>
    <property type="match status" value="1"/>
</dbReference>
<proteinExistence type="predicted"/>
<sequence length="121" mass="13896">MENSQSFMPHQQEPFQFYSIKIAVDRVVQAVCNGNGSSSCLLHKKLAYFSRKKKFSVISGQTVINEKTAVFGTQGVLFTMSHITEAYLREKKKYKGSFYFANNAADTIPSRIRYYPNLFFQ</sequence>
<evidence type="ECO:0000313" key="2">
    <source>
        <dbReference type="WBParaSite" id="mrna-Wban_10822"/>
    </source>
</evidence>
<dbReference type="WBParaSite" id="mrna-Wban_10822">
    <property type="protein sequence ID" value="mrna-Wban_10822"/>
    <property type="gene ID" value="Wban_10822"/>
</dbReference>
<protein>
    <submittedName>
        <fullName evidence="2">Uncharacterized protein</fullName>
    </submittedName>
</protein>
<dbReference type="GO" id="GO:0005615">
    <property type="term" value="C:extracellular space"/>
    <property type="evidence" value="ECO:0007669"/>
    <property type="project" value="TreeGrafter"/>
</dbReference>
<name>A0AAF5Q7I5_WUCBA</name>
<reference evidence="1" key="1">
    <citation type="submission" date="2015-03" db="EMBL/GenBank/DDBJ databases">
        <title>Wuchereria bancrofti Genome Sequencing Papua New Guinea Strain.</title>
        <authorList>
            <person name="Small S.T."/>
            <person name="Serre D."/>
            <person name="Zimmerman P.A."/>
        </authorList>
    </citation>
    <scope>NUCLEOTIDE SEQUENCE [LARGE SCALE GENOMIC DNA]</scope>
    <source>
        <strain evidence="1">pt0022</strain>
    </source>
</reference>
<dbReference type="PANTHER" id="PTHR39075">
    <property type="entry name" value="FI19908P1"/>
    <property type="match status" value="1"/>
</dbReference>
<accession>A0AAF5Q7I5</accession>
<reference evidence="2" key="3">
    <citation type="submission" date="2024-02" db="UniProtKB">
        <authorList>
            <consortium name="WormBaseParasite"/>
        </authorList>
    </citation>
    <scope>IDENTIFICATION</scope>
    <source>
        <strain evidence="2">pt0022</strain>
    </source>
</reference>
<dbReference type="Proteomes" id="UP000093561">
    <property type="component" value="Unassembled WGS sequence"/>
</dbReference>
<dbReference type="AlphaFoldDB" id="A0AAF5Q7I5"/>
<organism evidence="1 2">
    <name type="scientific">Wuchereria bancrofti</name>
    <dbReference type="NCBI Taxonomy" id="6293"/>
    <lineage>
        <taxon>Eukaryota</taxon>
        <taxon>Metazoa</taxon>
        <taxon>Ecdysozoa</taxon>
        <taxon>Nematoda</taxon>
        <taxon>Chromadorea</taxon>
        <taxon>Rhabditida</taxon>
        <taxon>Spirurina</taxon>
        <taxon>Spiruromorpha</taxon>
        <taxon>Filarioidea</taxon>
        <taxon>Onchocercidae</taxon>
        <taxon>Wuchereria</taxon>
    </lineage>
</organism>